<gene>
    <name evidence="1" type="ORF">HNP71_002163</name>
</gene>
<protein>
    <submittedName>
        <fullName evidence="1">Uncharacterized protein</fullName>
    </submittedName>
</protein>
<dbReference type="AlphaFoldDB" id="A0A840VDW5"/>
<evidence type="ECO:0000313" key="1">
    <source>
        <dbReference type="EMBL" id="MBB5373896.1"/>
    </source>
</evidence>
<comment type="caution">
    <text evidence="1">The sequence shown here is derived from an EMBL/GenBank/DDBJ whole genome shotgun (WGS) entry which is preliminary data.</text>
</comment>
<organism evidence="1 2">
    <name type="scientific">Acidocella aromatica</name>
    <dbReference type="NCBI Taxonomy" id="1303579"/>
    <lineage>
        <taxon>Bacteria</taxon>
        <taxon>Pseudomonadati</taxon>
        <taxon>Pseudomonadota</taxon>
        <taxon>Alphaproteobacteria</taxon>
        <taxon>Acetobacterales</taxon>
        <taxon>Acidocellaceae</taxon>
        <taxon>Acidocella</taxon>
    </lineage>
</organism>
<proteinExistence type="predicted"/>
<sequence length="79" mass="9129">MEVKELAAILSNEGFRPESYDLSGCGRNESYVLREDHAIWSVFYSERGNENDKRMFGREALACDDLLTRLRADPTTKQR</sequence>
<evidence type="ECO:0000313" key="2">
    <source>
        <dbReference type="Proteomes" id="UP000553706"/>
    </source>
</evidence>
<reference evidence="1 2" key="1">
    <citation type="submission" date="2020-08" db="EMBL/GenBank/DDBJ databases">
        <title>Genomic Encyclopedia of Type Strains, Phase IV (KMG-IV): sequencing the most valuable type-strain genomes for metagenomic binning, comparative biology and taxonomic classification.</title>
        <authorList>
            <person name="Goeker M."/>
        </authorList>
    </citation>
    <scope>NUCLEOTIDE SEQUENCE [LARGE SCALE GENOMIC DNA]</scope>
    <source>
        <strain evidence="1 2">DSM 27026</strain>
    </source>
</reference>
<dbReference type="Proteomes" id="UP000553706">
    <property type="component" value="Unassembled WGS sequence"/>
</dbReference>
<keyword evidence="2" id="KW-1185">Reference proteome</keyword>
<name>A0A840VDW5_9PROT</name>
<accession>A0A840VDW5</accession>
<dbReference type="EMBL" id="JACHFJ010000010">
    <property type="protein sequence ID" value="MBB5373896.1"/>
    <property type="molecule type" value="Genomic_DNA"/>
</dbReference>